<dbReference type="Proteomes" id="UP000278222">
    <property type="component" value="Unassembled WGS sequence"/>
</dbReference>
<evidence type="ECO:0000313" key="2">
    <source>
        <dbReference type="Proteomes" id="UP000278222"/>
    </source>
</evidence>
<proteinExistence type="predicted"/>
<comment type="caution">
    <text evidence="1">The sequence shown here is derived from an EMBL/GenBank/DDBJ whole genome shotgun (WGS) entry which is preliminary data.</text>
</comment>
<dbReference type="OrthoDB" id="977800at2"/>
<name>A0A3N1LY87_9PROT</name>
<gene>
    <name evidence="1" type="ORF">EDC65_1970</name>
</gene>
<accession>A0A3N1LY87</accession>
<dbReference type="AlphaFoldDB" id="A0A3N1LY87"/>
<reference evidence="1 2" key="1">
    <citation type="submission" date="2018-11" db="EMBL/GenBank/DDBJ databases">
        <title>Genomic Encyclopedia of Type Strains, Phase IV (KMG-IV): sequencing the most valuable type-strain genomes for metagenomic binning, comparative biology and taxonomic classification.</title>
        <authorList>
            <person name="Goeker M."/>
        </authorList>
    </citation>
    <scope>NUCLEOTIDE SEQUENCE [LARGE SCALE GENOMIC DNA]</scope>
    <source>
        <strain evidence="1 2">DSM 5900</strain>
    </source>
</reference>
<protein>
    <submittedName>
        <fullName evidence="1">Uncharacterized protein</fullName>
    </submittedName>
</protein>
<evidence type="ECO:0000313" key="1">
    <source>
        <dbReference type="EMBL" id="ROQ00174.1"/>
    </source>
</evidence>
<sequence>MANCLIAPLNWAWLQGVAFSGGNWLESLPLTRLATADPLDYARSASADPADTCFTVTLGGQRLVDVVALFHANFTPAARIRLTSDEGWDSGWQDAWPVTHRPEGGYLPFGRPSADGRMPADEADPRGVNFLLVLDGPITAGSLTVEIDDADNSDGHLQASILFVAKGERPAVDISPGLSLGLVEEATVRRSRAGTLVGRRLWQRRRLAGALRWQDRDRALAHWFEAQRMAGRTRPILLSVAPEPGIHRDRLTMLGHLDEPTPVEHAQWRYWGWPFALTEV</sequence>
<dbReference type="EMBL" id="RJKX01000013">
    <property type="protein sequence ID" value="ROQ00174.1"/>
    <property type="molecule type" value="Genomic_DNA"/>
</dbReference>
<dbReference type="RefSeq" id="WP_123689480.1">
    <property type="nucleotide sequence ID" value="NZ_AP019700.1"/>
</dbReference>
<organism evidence="1 2">
    <name type="scientific">Stella humosa</name>
    <dbReference type="NCBI Taxonomy" id="94"/>
    <lineage>
        <taxon>Bacteria</taxon>
        <taxon>Pseudomonadati</taxon>
        <taxon>Pseudomonadota</taxon>
        <taxon>Alphaproteobacteria</taxon>
        <taxon>Rhodospirillales</taxon>
        <taxon>Stellaceae</taxon>
        <taxon>Stella</taxon>
    </lineage>
</organism>
<keyword evidence="2" id="KW-1185">Reference proteome</keyword>